<dbReference type="Proteomes" id="UP000600101">
    <property type="component" value="Unassembled WGS sequence"/>
</dbReference>
<sequence>MSWFSAVVVYFLIWWVTLFAVLPIGTRPDPEGDIATGGWRGVPQRPQLLRKVVITTVIAALIFAGVHALIVSDWLSFRSGWLALPEN</sequence>
<protein>
    <submittedName>
        <fullName evidence="2">DUF1467 family protein</fullName>
    </submittedName>
</protein>
<name>A0A9X0QYV1_9PROT</name>
<dbReference type="RefSeq" id="WP_186771298.1">
    <property type="nucleotide sequence ID" value="NZ_JACOMF010000016.1"/>
</dbReference>
<organism evidence="2 3">
    <name type="scientific">Siccirubricoccus deserti</name>
    <dbReference type="NCBI Taxonomy" id="2013562"/>
    <lineage>
        <taxon>Bacteria</taxon>
        <taxon>Pseudomonadati</taxon>
        <taxon>Pseudomonadota</taxon>
        <taxon>Alphaproteobacteria</taxon>
        <taxon>Acetobacterales</taxon>
        <taxon>Roseomonadaceae</taxon>
        <taxon>Siccirubricoccus</taxon>
    </lineage>
</organism>
<feature type="transmembrane region" description="Helical" evidence="1">
    <location>
        <begin position="48"/>
        <end position="70"/>
    </location>
</feature>
<evidence type="ECO:0000313" key="3">
    <source>
        <dbReference type="Proteomes" id="UP000600101"/>
    </source>
</evidence>
<keyword evidence="1" id="KW-1133">Transmembrane helix</keyword>
<dbReference type="EMBL" id="JACOMF010000016">
    <property type="protein sequence ID" value="MBC4016529.1"/>
    <property type="molecule type" value="Genomic_DNA"/>
</dbReference>
<comment type="caution">
    <text evidence="2">The sequence shown here is derived from an EMBL/GenBank/DDBJ whole genome shotgun (WGS) entry which is preliminary data.</text>
</comment>
<keyword evidence="3" id="KW-1185">Reference proteome</keyword>
<accession>A0A9X0QYV1</accession>
<keyword evidence="1" id="KW-0812">Transmembrane</keyword>
<evidence type="ECO:0000313" key="2">
    <source>
        <dbReference type="EMBL" id="MBC4016529.1"/>
    </source>
</evidence>
<evidence type="ECO:0000256" key="1">
    <source>
        <dbReference type="SAM" id="Phobius"/>
    </source>
</evidence>
<reference evidence="2" key="1">
    <citation type="submission" date="2020-08" db="EMBL/GenBank/DDBJ databases">
        <authorList>
            <person name="Hu Y."/>
            <person name="Nguyen S.V."/>
            <person name="Li F."/>
            <person name="Fanning S."/>
        </authorList>
    </citation>
    <scope>NUCLEOTIDE SEQUENCE</scope>
    <source>
        <strain evidence="2">SYSU D8009</strain>
    </source>
</reference>
<feature type="transmembrane region" description="Helical" evidence="1">
    <location>
        <begin position="6"/>
        <end position="27"/>
    </location>
</feature>
<dbReference type="Pfam" id="PF07330">
    <property type="entry name" value="DUF1467"/>
    <property type="match status" value="1"/>
</dbReference>
<keyword evidence="1" id="KW-0472">Membrane</keyword>
<gene>
    <name evidence="2" type="ORF">H7965_14480</name>
</gene>
<proteinExistence type="predicted"/>
<dbReference type="AlphaFoldDB" id="A0A9X0QYV1"/>
<dbReference type="InterPro" id="IPR009935">
    <property type="entry name" value="DUF1467"/>
</dbReference>